<comment type="caution">
    <text evidence="2">The sequence shown here is derived from an EMBL/GenBank/DDBJ whole genome shotgun (WGS) entry which is preliminary data.</text>
</comment>
<gene>
    <name evidence="2" type="ORF">J27TS8_25180</name>
</gene>
<dbReference type="InterPro" id="IPR001584">
    <property type="entry name" value="Integrase_cat-core"/>
</dbReference>
<proteinExistence type="predicted"/>
<protein>
    <recommendedName>
        <fullName evidence="1">Integrase catalytic domain-containing protein</fullName>
    </recommendedName>
</protein>
<sequence>MKSCPFDNAVAEATFKIIKTEFVKKRHFDSLEGLHREFKDDVYWFNHLRIHGTLDYLSPVKYKLTHLKKTV</sequence>
<keyword evidence="3" id="KW-1185">Reference proteome</keyword>
<dbReference type="GO" id="GO:0015074">
    <property type="term" value="P:DNA integration"/>
    <property type="evidence" value="ECO:0007669"/>
    <property type="project" value="InterPro"/>
</dbReference>
<dbReference type="PANTHER" id="PTHR46889:SF4">
    <property type="entry name" value="TRANSPOSASE INSO FOR INSERTION SEQUENCE ELEMENT IS911B-RELATED"/>
    <property type="match status" value="1"/>
</dbReference>
<dbReference type="EMBL" id="BORC01000004">
    <property type="protein sequence ID" value="GIN62525.1"/>
    <property type="molecule type" value="Genomic_DNA"/>
</dbReference>
<feature type="domain" description="Integrase catalytic" evidence="1">
    <location>
        <begin position="12"/>
        <end position="64"/>
    </location>
</feature>
<evidence type="ECO:0000313" key="2">
    <source>
        <dbReference type="EMBL" id="GIN62525.1"/>
    </source>
</evidence>
<accession>A0A920BTU0</accession>
<name>A0A920BTU0_9BACI</name>
<dbReference type="Proteomes" id="UP000682111">
    <property type="component" value="Unassembled WGS sequence"/>
</dbReference>
<dbReference type="PANTHER" id="PTHR46889">
    <property type="entry name" value="TRANSPOSASE INSF FOR INSERTION SEQUENCE IS3B-RELATED"/>
    <property type="match status" value="1"/>
</dbReference>
<organism evidence="2 3">
    <name type="scientific">Robertmurraya siralis</name>
    <dbReference type="NCBI Taxonomy" id="77777"/>
    <lineage>
        <taxon>Bacteria</taxon>
        <taxon>Bacillati</taxon>
        <taxon>Bacillota</taxon>
        <taxon>Bacilli</taxon>
        <taxon>Bacillales</taxon>
        <taxon>Bacillaceae</taxon>
        <taxon>Robertmurraya</taxon>
    </lineage>
</organism>
<dbReference type="InterPro" id="IPR012337">
    <property type="entry name" value="RNaseH-like_sf"/>
</dbReference>
<evidence type="ECO:0000313" key="3">
    <source>
        <dbReference type="Proteomes" id="UP000682111"/>
    </source>
</evidence>
<reference evidence="2" key="1">
    <citation type="submission" date="2021-03" db="EMBL/GenBank/DDBJ databases">
        <title>Antimicrobial resistance genes in bacteria isolated from Japanese honey, and their potential for conferring macrolide and lincosamide resistance in the American foulbrood pathogen Paenibacillus larvae.</title>
        <authorList>
            <person name="Okamoto M."/>
            <person name="Kumagai M."/>
            <person name="Kanamori H."/>
            <person name="Takamatsu D."/>
        </authorList>
    </citation>
    <scope>NUCLEOTIDE SEQUENCE</scope>
    <source>
        <strain evidence="2">J27TS8</strain>
    </source>
</reference>
<evidence type="ECO:0000259" key="1">
    <source>
        <dbReference type="Pfam" id="PF13333"/>
    </source>
</evidence>
<dbReference type="InterPro" id="IPR050900">
    <property type="entry name" value="Transposase_IS3/IS150/IS904"/>
</dbReference>
<dbReference type="SUPFAM" id="SSF53098">
    <property type="entry name" value="Ribonuclease H-like"/>
    <property type="match status" value="1"/>
</dbReference>
<dbReference type="Pfam" id="PF13333">
    <property type="entry name" value="rve_2"/>
    <property type="match status" value="1"/>
</dbReference>
<dbReference type="AlphaFoldDB" id="A0A920BTU0"/>